<keyword evidence="3" id="KW-0808">Transferase</keyword>
<organism evidence="3 4">
    <name type="scientific">Euzebyella marina</name>
    <dbReference type="NCBI Taxonomy" id="1761453"/>
    <lineage>
        <taxon>Bacteria</taxon>
        <taxon>Pseudomonadati</taxon>
        <taxon>Bacteroidota</taxon>
        <taxon>Flavobacteriia</taxon>
        <taxon>Flavobacteriales</taxon>
        <taxon>Flavobacteriaceae</taxon>
        <taxon>Euzebyella</taxon>
    </lineage>
</organism>
<dbReference type="OrthoDB" id="1522162at2"/>
<dbReference type="PANTHER" id="PTHR45947:SF15">
    <property type="entry name" value="TEICHURONIC ACID BIOSYNTHESIS GLYCOSYLTRANSFERASE TUAC-RELATED"/>
    <property type="match status" value="1"/>
</dbReference>
<dbReference type="Pfam" id="PF00534">
    <property type="entry name" value="Glycos_transf_1"/>
    <property type="match status" value="1"/>
</dbReference>
<dbReference type="EMBL" id="CP032050">
    <property type="protein sequence ID" value="AYN68445.1"/>
    <property type="molecule type" value="Genomic_DNA"/>
</dbReference>
<gene>
    <name evidence="3" type="ORF">D1013_14170</name>
</gene>
<proteinExistence type="predicted"/>
<feature type="domain" description="Glycosyltransferase subfamily 4-like N-terminal" evidence="2">
    <location>
        <begin position="21"/>
        <end position="193"/>
    </location>
</feature>
<dbReference type="Gene3D" id="3.40.50.2000">
    <property type="entry name" value="Glycogen Phosphorylase B"/>
    <property type="match status" value="2"/>
</dbReference>
<feature type="domain" description="Glycosyl transferase family 1" evidence="1">
    <location>
        <begin position="200"/>
        <end position="353"/>
    </location>
</feature>
<evidence type="ECO:0000313" key="3">
    <source>
        <dbReference type="EMBL" id="AYN68445.1"/>
    </source>
</evidence>
<dbReference type="PANTHER" id="PTHR45947">
    <property type="entry name" value="SULFOQUINOVOSYL TRANSFERASE SQD2"/>
    <property type="match status" value="1"/>
</dbReference>
<dbReference type="KEGG" id="emar:D1013_14170"/>
<reference evidence="3 4" key="1">
    <citation type="submission" date="2018-08" db="EMBL/GenBank/DDBJ databases">
        <title>The reduced genetic potential of extracellular carbohydrate catabolism in Euzebyella marina RN62, a Flavobacteriia bacterium isolated from the hadal water.</title>
        <authorList>
            <person name="Xue C."/>
        </authorList>
    </citation>
    <scope>NUCLEOTIDE SEQUENCE [LARGE SCALE GENOMIC DNA]</scope>
    <source>
        <strain evidence="3 4">RN62</strain>
    </source>
</reference>
<dbReference type="InterPro" id="IPR028098">
    <property type="entry name" value="Glyco_trans_4-like_N"/>
</dbReference>
<dbReference type="GO" id="GO:0016757">
    <property type="term" value="F:glycosyltransferase activity"/>
    <property type="evidence" value="ECO:0007669"/>
    <property type="project" value="InterPro"/>
</dbReference>
<keyword evidence="4" id="KW-1185">Reference proteome</keyword>
<evidence type="ECO:0000259" key="1">
    <source>
        <dbReference type="Pfam" id="PF00534"/>
    </source>
</evidence>
<dbReference type="InterPro" id="IPR050194">
    <property type="entry name" value="Glycosyltransferase_grp1"/>
</dbReference>
<sequence length="376" mass="42693">MKVLVVSNNYPSTESPTYGIFVYNLIQQFVKIGHEVTVIAPRTIWKKSKYTKNNVDYGDELATVYRPYVISASNKQILNFNTHLIGEIFMVRAVRKVVREENIQFDVVYAHFLVNGIIAVKALKKMGKPIVVAEGELKNINKRKKYYSDKEYQELISKINGFIAVSPQIEQNLIEVGVDESKIMVSPNAVNFDQFARKDKIEMRKKLGFPLNKKIIIFVGRFVHDKGPLRVLEALNDLPDVRVIFIGSGAQVLNDKKILFKNRVPTDDVHEFLSASDIFVLPTLHEGSCNAIVEAMACGLPIISSDIPEIKFQCDHKSSILVDPMNVQEINKAIKSLISDNRKLTDMGSEAYEYSRKFDITTRARKIMAYISDNIL</sequence>
<dbReference type="SUPFAM" id="SSF53756">
    <property type="entry name" value="UDP-Glycosyltransferase/glycogen phosphorylase"/>
    <property type="match status" value="1"/>
</dbReference>
<dbReference type="InterPro" id="IPR001296">
    <property type="entry name" value="Glyco_trans_1"/>
</dbReference>
<dbReference type="RefSeq" id="WP_121849458.1">
    <property type="nucleotide sequence ID" value="NZ_CP032050.1"/>
</dbReference>
<protein>
    <submittedName>
        <fullName evidence="3">Glycosyltransferase family 4 protein</fullName>
    </submittedName>
</protein>
<evidence type="ECO:0000313" key="4">
    <source>
        <dbReference type="Proteomes" id="UP000276309"/>
    </source>
</evidence>
<dbReference type="Pfam" id="PF13439">
    <property type="entry name" value="Glyco_transf_4"/>
    <property type="match status" value="1"/>
</dbReference>
<name>A0A3G2L856_9FLAO</name>
<dbReference type="Proteomes" id="UP000276309">
    <property type="component" value="Chromosome"/>
</dbReference>
<dbReference type="CDD" id="cd03801">
    <property type="entry name" value="GT4_PimA-like"/>
    <property type="match status" value="1"/>
</dbReference>
<accession>A0A3G2L856</accession>
<dbReference type="AlphaFoldDB" id="A0A3G2L856"/>
<evidence type="ECO:0000259" key="2">
    <source>
        <dbReference type="Pfam" id="PF13439"/>
    </source>
</evidence>